<protein>
    <submittedName>
        <fullName evidence="2">MarR family winged helix-turn-helix transcriptional regulator</fullName>
    </submittedName>
</protein>
<dbReference type="SUPFAM" id="SSF46785">
    <property type="entry name" value="Winged helix' DNA-binding domain"/>
    <property type="match status" value="1"/>
</dbReference>
<gene>
    <name evidence="2" type="ORF">ACFSCY_06500</name>
</gene>
<organism evidence="2 3">
    <name type="scientific">Pseudonocardia aurantiaca</name>
    <dbReference type="NCBI Taxonomy" id="75290"/>
    <lineage>
        <taxon>Bacteria</taxon>
        <taxon>Bacillati</taxon>
        <taxon>Actinomycetota</taxon>
        <taxon>Actinomycetes</taxon>
        <taxon>Pseudonocardiales</taxon>
        <taxon>Pseudonocardiaceae</taxon>
        <taxon>Pseudonocardia</taxon>
    </lineage>
</organism>
<comment type="caution">
    <text evidence="2">The sequence shown here is derived from an EMBL/GenBank/DDBJ whole genome shotgun (WGS) entry which is preliminary data.</text>
</comment>
<evidence type="ECO:0000313" key="3">
    <source>
        <dbReference type="Proteomes" id="UP001597145"/>
    </source>
</evidence>
<dbReference type="InterPro" id="IPR000835">
    <property type="entry name" value="HTH_MarR-typ"/>
</dbReference>
<dbReference type="RefSeq" id="WP_343974966.1">
    <property type="nucleotide sequence ID" value="NZ_BAAAJG010000008.1"/>
</dbReference>
<dbReference type="PANTHER" id="PTHR33164:SF99">
    <property type="entry name" value="MARR FAMILY REGULATORY PROTEIN"/>
    <property type="match status" value="1"/>
</dbReference>
<proteinExistence type="predicted"/>
<evidence type="ECO:0000313" key="2">
    <source>
        <dbReference type="EMBL" id="MFD1529085.1"/>
    </source>
</evidence>
<dbReference type="InterPro" id="IPR039422">
    <property type="entry name" value="MarR/SlyA-like"/>
</dbReference>
<accession>A0ABW4FFW2</accession>
<dbReference type="EMBL" id="JBHUCP010000004">
    <property type="protein sequence ID" value="MFD1529085.1"/>
    <property type="molecule type" value="Genomic_DNA"/>
</dbReference>
<dbReference type="PANTHER" id="PTHR33164">
    <property type="entry name" value="TRANSCRIPTIONAL REGULATOR, MARR FAMILY"/>
    <property type="match status" value="1"/>
</dbReference>
<dbReference type="Gene3D" id="1.10.10.10">
    <property type="entry name" value="Winged helix-like DNA-binding domain superfamily/Winged helix DNA-binding domain"/>
    <property type="match status" value="1"/>
</dbReference>
<dbReference type="InterPro" id="IPR036388">
    <property type="entry name" value="WH-like_DNA-bd_sf"/>
</dbReference>
<keyword evidence="3" id="KW-1185">Reference proteome</keyword>
<evidence type="ECO:0000259" key="1">
    <source>
        <dbReference type="PROSITE" id="PS50995"/>
    </source>
</evidence>
<dbReference type="Pfam" id="PF12802">
    <property type="entry name" value="MarR_2"/>
    <property type="match status" value="1"/>
</dbReference>
<reference evidence="3" key="1">
    <citation type="journal article" date="2019" name="Int. J. Syst. Evol. Microbiol.">
        <title>The Global Catalogue of Microorganisms (GCM) 10K type strain sequencing project: providing services to taxonomists for standard genome sequencing and annotation.</title>
        <authorList>
            <consortium name="The Broad Institute Genomics Platform"/>
            <consortium name="The Broad Institute Genome Sequencing Center for Infectious Disease"/>
            <person name="Wu L."/>
            <person name="Ma J."/>
        </authorList>
    </citation>
    <scope>NUCLEOTIDE SEQUENCE [LARGE SCALE GENOMIC DNA]</scope>
    <source>
        <strain evidence="3">JCM 12165</strain>
    </source>
</reference>
<dbReference type="InterPro" id="IPR036390">
    <property type="entry name" value="WH_DNA-bd_sf"/>
</dbReference>
<dbReference type="SMART" id="SM00347">
    <property type="entry name" value="HTH_MARR"/>
    <property type="match status" value="1"/>
</dbReference>
<feature type="domain" description="HTH marR-type" evidence="1">
    <location>
        <begin position="14"/>
        <end position="152"/>
    </location>
</feature>
<dbReference type="PROSITE" id="PS50995">
    <property type="entry name" value="HTH_MARR_2"/>
    <property type="match status" value="1"/>
</dbReference>
<sequence length="167" mass="18731">MTSNEESEPRWLSGSELLSWMRFSGMLLKLHSALDAELQREAGLSFFTYLVLAGLSEAPDRTLRMSDLAVLANGSLSRLSHAVAKLERRGWVRRHPCPEDGRITLATLTDAGLDKIRESAPAHVESVRRLVIDVLNEDQLRQLGEISALLLSCDGERFVIRERRYSG</sequence>
<name>A0ABW4FFW2_9PSEU</name>
<dbReference type="Proteomes" id="UP001597145">
    <property type="component" value="Unassembled WGS sequence"/>
</dbReference>